<dbReference type="EMBL" id="JBBWWT010000008">
    <property type="protein sequence ID" value="MEL1265706.1"/>
    <property type="molecule type" value="Genomic_DNA"/>
</dbReference>
<dbReference type="NCBIfam" id="NF038228">
    <property type="entry name" value="IcmH_DotU_IVB"/>
    <property type="match status" value="1"/>
</dbReference>
<feature type="domain" description="OmpA-like" evidence="4">
    <location>
        <begin position="314"/>
        <end position="435"/>
    </location>
</feature>
<protein>
    <submittedName>
        <fullName evidence="5">Type IVB secretion system protein IcmH/DotU</fullName>
    </submittedName>
</protein>
<dbReference type="InterPro" id="IPR017733">
    <property type="entry name" value="OmpA-like_dom_proteobacteria"/>
</dbReference>
<dbReference type="Proteomes" id="UP001459204">
    <property type="component" value="Unassembled WGS sequence"/>
</dbReference>
<evidence type="ECO:0000313" key="6">
    <source>
        <dbReference type="Proteomes" id="UP001459204"/>
    </source>
</evidence>
<dbReference type="Gene3D" id="1.25.40.590">
    <property type="entry name" value="Type IV / VI secretion system, DotU"/>
    <property type="match status" value="1"/>
</dbReference>
<keyword evidence="6" id="KW-1185">Reference proteome</keyword>
<feature type="transmembrane region" description="Helical" evidence="3">
    <location>
        <begin position="237"/>
        <end position="257"/>
    </location>
</feature>
<comment type="caution">
    <text evidence="5">The sequence shown here is derived from an EMBL/GenBank/DDBJ whole genome shotgun (WGS) entry which is preliminary data.</text>
</comment>
<dbReference type="NCBIfam" id="TIGR03349">
    <property type="entry name" value="IV_VI_DotU"/>
    <property type="match status" value="1"/>
</dbReference>
<dbReference type="InterPro" id="IPR036737">
    <property type="entry name" value="OmpA-like_sf"/>
</dbReference>
<dbReference type="Pfam" id="PF09850">
    <property type="entry name" value="DotU"/>
    <property type="match status" value="1"/>
</dbReference>
<evidence type="ECO:0000256" key="2">
    <source>
        <dbReference type="SAM" id="MobiDB-lite"/>
    </source>
</evidence>
<proteinExistence type="predicted"/>
<dbReference type="CDD" id="cd07185">
    <property type="entry name" value="OmpA_C-like"/>
    <property type="match status" value="1"/>
</dbReference>
<keyword evidence="1 3" id="KW-0472">Membrane</keyword>
<dbReference type="PANTHER" id="PTHR38033">
    <property type="entry name" value="MEMBRANE PROTEIN-RELATED"/>
    <property type="match status" value="1"/>
</dbReference>
<dbReference type="SUPFAM" id="SSF103088">
    <property type="entry name" value="OmpA-like"/>
    <property type="match status" value="1"/>
</dbReference>
<dbReference type="InterPro" id="IPR006665">
    <property type="entry name" value="OmpA-like"/>
</dbReference>
<keyword evidence="3" id="KW-0812">Transmembrane</keyword>
<dbReference type="PANTHER" id="PTHR38033:SF1">
    <property type="entry name" value="DOTU FAMILY TYPE IV_VI SECRETION SYSTEM PROTEIN"/>
    <property type="match status" value="1"/>
</dbReference>
<keyword evidence="3" id="KW-1133">Transmembrane helix</keyword>
<evidence type="ECO:0000256" key="3">
    <source>
        <dbReference type="SAM" id="Phobius"/>
    </source>
</evidence>
<dbReference type="Pfam" id="PF00691">
    <property type="entry name" value="OmpA"/>
    <property type="match status" value="1"/>
</dbReference>
<sequence length="435" mass="46955">MNGIDASGAAPDDATVVRPRSGEVPPSVAAETRPPPHATAGEDFGALPEGGTNPLVRAASPLLLLATQLRQSAAAPRDPQQLREQAVAHLRSFEGQARAARLDAQTIMAARYVLCTLVDEAVLNAPWGERTGWAQKTLLVAFHGEAYGGEKFFDILDRLCADFPRHVDLIEMMYLCLALGFGGRYLVEPGGTARLADRQEDLYRRIKAQRGADAQALAPHWRGIEDRRNRLARHVPLWMVALAAACALLVAFLYFSARLNALSSPVSARLARIGLENLAPPRMNIAPAPAKLRLKQLLRQEEQAGLLSVDETADGQATVRIAAAEMFPSGGVEVAPAQALLLQRIALALDRVQGRVVVVGHTDDQPVRSLKFKDNYALSSERARNVAQLLGRGLADPRRLEASGAGDSQPVATPPALPANRARNRRVEIMLIPEA</sequence>
<dbReference type="Gene3D" id="3.30.1330.60">
    <property type="entry name" value="OmpA-like domain"/>
    <property type="match status" value="1"/>
</dbReference>
<evidence type="ECO:0000313" key="5">
    <source>
        <dbReference type="EMBL" id="MEL1265706.1"/>
    </source>
</evidence>
<evidence type="ECO:0000256" key="1">
    <source>
        <dbReference type="PROSITE-ProRule" id="PRU00473"/>
    </source>
</evidence>
<feature type="region of interest" description="Disordered" evidence="2">
    <location>
        <begin position="1"/>
        <end position="51"/>
    </location>
</feature>
<dbReference type="PROSITE" id="PS51123">
    <property type="entry name" value="OMPA_2"/>
    <property type="match status" value="1"/>
</dbReference>
<name>A0ABU9J3A7_9GAMM</name>
<dbReference type="InterPro" id="IPR038522">
    <property type="entry name" value="T4/T6SS_DotU_sf"/>
</dbReference>
<organism evidence="5 6">
    <name type="scientific">Pseudoxanthomonas putridarboris</name>
    <dbReference type="NCBI Taxonomy" id="752605"/>
    <lineage>
        <taxon>Bacteria</taxon>
        <taxon>Pseudomonadati</taxon>
        <taxon>Pseudomonadota</taxon>
        <taxon>Gammaproteobacteria</taxon>
        <taxon>Lysobacterales</taxon>
        <taxon>Lysobacteraceae</taxon>
        <taxon>Pseudoxanthomonas</taxon>
    </lineage>
</organism>
<dbReference type="InterPro" id="IPR017732">
    <property type="entry name" value="T4/T6SS_DotU"/>
</dbReference>
<gene>
    <name evidence="5" type="primary">icmH</name>
    <name evidence="5" type="ORF">AAD027_15230</name>
</gene>
<dbReference type="RefSeq" id="WP_341726880.1">
    <property type="nucleotide sequence ID" value="NZ_JBBWWT010000008.1"/>
</dbReference>
<accession>A0ABU9J3A7</accession>
<reference evidence="5 6" key="1">
    <citation type="submission" date="2024-04" db="EMBL/GenBank/DDBJ databases">
        <title>Draft genome sequence of Pseudoxanthomonas putridarboris WD12.</title>
        <authorList>
            <person name="Oh J."/>
        </authorList>
    </citation>
    <scope>NUCLEOTIDE SEQUENCE [LARGE SCALE GENOMIC DNA]</scope>
    <source>
        <strain evidence="5 6">WD12</strain>
    </source>
</reference>
<dbReference type="NCBIfam" id="TIGR03350">
    <property type="entry name" value="type_VI_ompA"/>
    <property type="match status" value="1"/>
</dbReference>
<evidence type="ECO:0000259" key="4">
    <source>
        <dbReference type="PROSITE" id="PS51123"/>
    </source>
</evidence>